<gene>
    <name evidence="17" type="ORF">IWQ62_001509</name>
</gene>
<dbReference type="Gene3D" id="1.20.140.10">
    <property type="entry name" value="Butyryl-CoA Dehydrogenase, subunit A, domain 3"/>
    <property type="match status" value="1"/>
</dbReference>
<dbReference type="PIRSF" id="PIRSF016578">
    <property type="entry name" value="HsaA"/>
    <property type="match status" value="1"/>
</dbReference>
<keyword evidence="12" id="KW-0496">Mitochondrion</keyword>
<evidence type="ECO:0000256" key="3">
    <source>
        <dbReference type="ARBA" id="ARBA00005198"/>
    </source>
</evidence>
<dbReference type="InterPro" id="IPR009100">
    <property type="entry name" value="AcylCoA_DH/oxidase_NM_dom_sf"/>
</dbReference>
<dbReference type="PANTHER" id="PTHR43884:SF12">
    <property type="entry name" value="ISOVALERYL-COA DEHYDROGENASE, MITOCHONDRIAL-RELATED"/>
    <property type="match status" value="1"/>
</dbReference>
<keyword evidence="11" id="KW-0443">Lipid metabolism</keyword>
<dbReference type="FunFam" id="1.10.540.10:FF:000010">
    <property type="entry name" value="Medium-chain specific acyl-CoA dehydrogenase, mitochondrial"/>
    <property type="match status" value="1"/>
</dbReference>
<evidence type="ECO:0000313" key="17">
    <source>
        <dbReference type="EMBL" id="KAJ1968000.1"/>
    </source>
</evidence>
<dbReference type="InterPro" id="IPR036250">
    <property type="entry name" value="AcylCo_DH-like_C"/>
</dbReference>
<dbReference type="SUPFAM" id="SSF56645">
    <property type="entry name" value="Acyl-CoA dehydrogenase NM domain-like"/>
    <property type="match status" value="1"/>
</dbReference>
<keyword evidence="18" id="KW-1185">Reference proteome</keyword>
<dbReference type="PROSITE" id="PS00072">
    <property type="entry name" value="ACYL_COA_DH_1"/>
    <property type="match status" value="1"/>
</dbReference>
<evidence type="ECO:0000313" key="18">
    <source>
        <dbReference type="Proteomes" id="UP001150925"/>
    </source>
</evidence>
<dbReference type="FunFam" id="1.20.140.10:FF:000011">
    <property type="entry name" value="Medium-chain specific acyl-CoA dehydrogenase, mitochondrial"/>
    <property type="match status" value="1"/>
</dbReference>
<evidence type="ECO:0000259" key="14">
    <source>
        <dbReference type="Pfam" id="PF00441"/>
    </source>
</evidence>
<accession>A0A9W8ATD5</accession>
<organism evidence="17 18">
    <name type="scientific">Dispira parvispora</name>
    <dbReference type="NCBI Taxonomy" id="1520584"/>
    <lineage>
        <taxon>Eukaryota</taxon>
        <taxon>Fungi</taxon>
        <taxon>Fungi incertae sedis</taxon>
        <taxon>Zoopagomycota</taxon>
        <taxon>Kickxellomycotina</taxon>
        <taxon>Dimargaritomycetes</taxon>
        <taxon>Dimargaritales</taxon>
        <taxon>Dimargaritaceae</taxon>
        <taxon>Dispira</taxon>
    </lineage>
</organism>
<keyword evidence="6 13" id="KW-0285">Flavoprotein</keyword>
<evidence type="ECO:0000256" key="5">
    <source>
        <dbReference type="ARBA" id="ARBA00012033"/>
    </source>
</evidence>
<dbReference type="InterPro" id="IPR006089">
    <property type="entry name" value="Acyl-CoA_DH_CS"/>
</dbReference>
<keyword evidence="10 13" id="KW-0560">Oxidoreductase</keyword>
<keyword evidence="7 13" id="KW-0274">FAD</keyword>
<comment type="cofactor">
    <cofactor evidence="1 13">
        <name>FAD</name>
        <dbReference type="ChEBI" id="CHEBI:57692"/>
    </cofactor>
</comment>
<proteinExistence type="inferred from homology"/>
<comment type="caution">
    <text evidence="17">The sequence shown here is derived from an EMBL/GenBank/DDBJ whole genome shotgun (WGS) entry which is preliminary data.</text>
</comment>
<keyword evidence="9" id="KW-0809">Transit peptide</keyword>
<keyword evidence="8" id="KW-0276">Fatty acid metabolism</keyword>
<evidence type="ECO:0000256" key="4">
    <source>
        <dbReference type="ARBA" id="ARBA00009347"/>
    </source>
</evidence>
<reference evidence="17" key="1">
    <citation type="submission" date="2022-07" db="EMBL/GenBank/DDBJ databases">
        <title>Phylogenomic reconstructions and comparative analyses of Kickxellomycotina fungi.</title>
        <authorList>
            <person name="Reynolds N.K."/>
            <person name="Stajich J.E."/>
            <person name="Barry K."/>
            <person name="Grigoriev I.V."/>
            <person name="Crous P."/>
            <person name="Smith M.E."/>
        </authorList>
    </citation>
    <scope>NUCLEOTIDE SEQUENCE</scope>
    <source>
        <strain evidence="17">RSA 1196</strain>
    </source>
</reference>
<dbReference type="InterPro" id="IPR046373">
    <property type="entry name" value="Acyl-CoA_Oxase/DH_mid-dom_sf"/>
</dbReference>
<evidence type="ECO:0000256" key="6">
    <source>
        <dbReference type="ARBA" id="ARBA00022630"/>
    </source>
</evidence>
<dbReference type="FunFam" id="2.40.110.10:FF:000007">
    <property type="entry name" value="Medium-chain specific acyl-CoA dehydrogenase, mitochondrial"/>
    <property type="match status" value="1"/>
</dbReference>
<dbReference type="Pfam" id="PF00441">
    <property type="entry name" value="Acyl-CoA_dh_1"/>
    <property type="match status" value="1"/>
</dbReference>
<evidence type="ECO:0000256" key="7">
    <source>
        <dbReference type="ARBA" id="ARBA00022827"/>
    </source>
</evidence>
<feature type="domain" description="Acyl-CoA dehydrogenase/oxidase N-terminal" evidence="16">
    <location>
        <begin position="43"/>
        <end position="152"/>
    </location>
</feature>
<dbReference type="InterPro" id="IPR006091">
    <property type="entry name" value="Acyl-CoA_Oxase/DH_mid-dom"/>
</dbReference>
<dbReference type="GO" id="GO:0050660">
    <property type="term" value="F:flavin adenine dinucleotide binding"/>
    <property type="evidence" value="ECO:0007669"/>
    <property type="project" value="InterPro"/>
</dbReference>
<evidence type="ECO:0000259" key="16">
    <source>
        <dbReference type="Pfam" id="PF02771"/>
    </source>
</evidence>
<dbReference type="Gene3D" id="2.40.110.10">
    <property type="entry name" value="Butyryl-CoA Dehydrogenase, subunit A, domain 2"/>
    <property type="match status" value="1"/>
</dbReference>
<protein>
    <recommendedName>
        <fullName evidence="5">medium-chain acyl-CoA dehydrogenase</fullName>
        <ecNumber evidence="5">1.3.8.7</ecNumber>
    </recommendedName>
</protein>
<dbReference type="EC" id="1.3.8.7" evidence="5"/>
<feature type="domain" description="Acyl-CoA dehydrogenase/oxidase C-terminal" evidence="14">
    <location>
        <begin position="266"/>
        <end position="413"/>
    </location>
</feature>
<evidence type="ECO:0000256" key="13">
    <source>
        <dbReference type="RuleBase" id="RU362125"/>
    </source>
</evidence>
<dbReference type="Gene3D" id="1.10.540.10">
    <property type="entry name" value="Acyl-CoA dehydrogenase/oxidase, N-terminal domain"/>
    <property type="match status" value="1"/>
</dbReference>
<dbReference type="AlphaFoldDB" id="A0A9W8ATD5"/>
<evidence type="ECO:0000259" key="15">
    <source>
        <dbReference type="Pfam" id="PF02770"/>
    </source>
</evidence>
<dbReference type="OrthoDB" id="9988775at2759"/>
<dbReference type="Pfam" id="PF02770">
    <property type="entry name" value="Acyl-CoA_dh_M"/>
    <property type="match status" value="1"/>
</dbReference>
<comment type="similarity">
    <text evidence="4 13">Belongs to the acyl-CoA dehydrogenase family.</text>
</comment>
<dbReference type="EMBL" id="JANBPY010000246">
    <property type="protein sequence ID" value="KAJ1968000.1"/>
    <property type="molecule type" value="Genomic_DNA"/>
</dbReference>
<evidence type="ECO:0000256" key="1">
    <source>
        <dbReference type="ARBA" id="ARBA00001974"/>
    </source>
</evidence>
<evidence type="ECO:0000256" key="9">
    <source>
        <dbReference type="ARBA" id="ARBA00022946"/>
    </source>
</evidence>
<dbReference type="SUPFAM" id="SSF47203">
    <property type="entry name" value="Acyl-CoA dehydrogenase C-terminal domain-like"/>
    <property type="match status" value="1"/>
</dbReference>
<feature type="domain" description="Acyl-CoA oxidase/dehydrogenase middle" evidence="15">
    <location>
        <begin position="158"/>
        <end position="254"/>
    </location>
</feature>
<dbReference type="GO" id="GO:0070991">
    <property type="term" value="F:medium-chain fatty acyl-CoA dehydrogenase activity"/>
    <property type="evidence" value="ECO:0007669"/>
    <property type="project" value="UniProtKB-EC"/>
</dbReference>
<sequence>MAHLLRHTLSSTGRTSLSTVRGTAHSLRAFSQSTVARVDFTLSDEQKAIQDLATKFAVEEISPKAAHHDQTGEYPVELIKKGWELGLVNTHIPKEYGGLGLGTLDSALISEALSYGCSGIQTAMEANNLAEAPVVLSGNEEQKKKYLGRMTEEPLMAAYCVTEPGAGSDVAGIQTRAEKKGDRWVVNGQKMWITNGGKANWYFLLAKTDPNANAGNAFTGFIIDADTPGISVGRKEINMGQRASDTRGITFEDVEVPVENVLGQPGKGFKIAMGAFDLTRPLVAAAAVGLAQRAMDEATKYSLERKTMGKPIINHQAVGFMLADMAIGIESARMMVWKAAWMRDQGMRNTYYASIAKALASEVANKSASDAVQIFGGNGFNTEYPVEKLMRDAKIFQIYEGTSQIQRLVISRFVADQFK</sequence>
<dbReference type="GO" id="GO:0006631">
    <property type="term" value="P:fatty acid metabolic process"/>
    <property type="evidence" value="ECO:0007669"/>
    <property type="project" value="UniProtKB-KW"/>
</dbReference>
<evidence type="ECO:0000256" key="8">
    <source>
        <dbReference type="ARBA" id="ARBA00022832"/>
    </source>
</evidence>
<dbReference type="InterPro" id="IPR013786">
    <property type="entry name" value="AcylCoA_DH/ox_N"/>
</dbReference>
<evidence type="ECO:0000256" key="11">
    <source>
        <dbReference type="ARBA" id="ARBA00023098"/>
    </source>
</evidence>
<dbReference type="PROSITE" id="PS00073">
    <property type="entry name" value="ACYL_COA_DH_2"/>
    <property type="match status" value="1"/>
</dbReference>
<comment type="pathway">
    <text evidence="3">Lipid metabolism; mitochondrial fatty acid beta-oxidation.</text>
</comment>
<dbReference type="GO" id="GO:0005759">
    <property type="term" value="C:mitochondrial matrix"/>
    <property type="evidence" value="ECO:0007669"/>
    <property type="project" value="UniProtKB-SubCell"/>
</dbReference>
<dbReference type="InterPro" id="IPR009075">
    <property type="entry name" value="AcylCo_DH/oxidase_C"/>
</dbReference>
<dbReference type="Pfam" id="PF02771">
    <property type="entry name" value="Acyl-CoA_dh_N"/>
    <property type="match status" value="1"/>
</dbReference>
<dbReference type="InterPro" id="IPR037069">
    <property type="entry name" value="AcylCoA_DH/ox_N_sf"/>
</dbReference>
<evidence type="ECO:0000256" key="2">
    <source>
        <dbReference type="ARBA" id="ARBA00004305"/>
    </source>
</evidence>
<evidence type="ECO:0000256" key="10">
    <source>
        <dbReference type="ARBA" id="ARBA00023002"/>
    </source>
</evidence>
<dbReference type="PANTHER" id="PTHR43884">
    <property type="entry name" value="ACYL-COA DEHYDROGENASE"/>
    <property type="match status" value="1"/>
</dbReference>
<dbReference type="Proteomes" id="UP001150925">
    <property type="component" value="Unassembled WGS sequence"/>
</dbReference>
<comment type="subcellular location">
    <subcellularLocation>
        <location evidence="2">Mitochondrion matrix</location>
    </subcellularLocation>
</comment>
<evidence type="ECO:0000256" key="12">
    <source>
        <dbReference type="ARBA" id="ARBA00023128"/>
    </source>
</evidence>
<name>A0A9W8ATD5_9FUNG</name>